<comment type="caution">
    <text evidence="3">The sequence shown here is derived from an EMBL/GenBank/DDBJ whole genome shotgun (WGS) entry which is preliminary data.</text>
</comment>
<name>A0A645D3B5_9ZZZZ</name>
<keyword evidence="3" id="KW-0456">Lyase</keyword>
<dbReference type="EC" id="4.1.1.98" evidence="3"/>
<proteinExistence type="inferred from homology"/>
<dbReference type="FunFam" id="3.40.1670.10:FF:000003">
    <property type="entry name" value="Phenolic acid decarboxylase"/>
    <property type="match status" value="1"/>
</dbReference>
<dbReference type="Pfam" id="PF20696">
    <property type="entry name" value="UbiD_C"/>
    <property type="match status" value="1"/>
</dbReference>
<evidence type="ECO:0000259" key="2">
    <source>
        <dbReference type="Pfam" id="PF20696"/>
    </source>
</evidence>
<dbReference type="InterPro" id="IPR002830">
    <property type="entry name" value="UbiD"/>
</dbReference>
<sequence>MQLVKNAVPTTTAVHLTPGGTGRYHLVIQMEKKNEGEAKNAMFAAFGSSQEIKHVVVVDRDVDIFNPVEVNWAIATRCQAARDVMIISGACGNKLDPSTKDGLSDKMGIDATVPLGEPEGKFEKIRIPNEENIDLEDYIEG</sequence>
<evidence type="ECO:0000313" key="3">
    <source>
        <dbReference type="EMBL" id="MPM83655.1"/>
    </source>
</evidence>
<accession>A0A645D3B5</accession>
<dbReference type="GO" id="GO:0008694">
    <property type="term" value="F:4-hydroxy-3-polyprenylbenzoate decarboxylase activity"/>
    <property type="evidence" value="ECO:0007669"/>
    <property type="project" value="UniProtKB-EC"/>
</dbReference>
<dbReference type="EMBL" id="VSSQ01032404">
    <property type="protein sequence ID" value="MPM83655.1"/>
    <property type="molecule type" value="Genomic_DNA"/>
</dbReference>
<evidence type="ECO:0000256" key="1">
    <source>
        <dbReference type="ARBA" id="ARBA00010021"/>
    </source>
</evidence>
<gene>
    <name evidence="3" type="primary">ubiD_10</name>
    <name evidence="3" type="ORF">SDC9_130724</name>
</gene>
<protein>
    <submittedName>
        <fullName evidence="3">3-octaprenyl-4-hydroxybenzoate carboxy-lyase</fullName>
        <ecNumber evidence="3">4.1.1.98</ecNumber>
    </submittedName>
</protein>
<comment type="similarity">
    <text evidence="1">Belongs to the UbiD family.</text>
</comment>
<dbReference type="SUPFAM" id="SSF143968">
    <property type="entry name" value="UbiD C-terminal domain-like"/>
    <property type="match status" value="1"/>
</dbReference>
<reference evidence="3" key="1">
    <citation type="submission" date="2019-08" db="EMBL/GenBank/DDBJ databases">
        <authorList>
            <person name="Kucharzyk K."/>
            <person name="Murdoch R.W."/>
            <person name="Higgins S."/>
            <person name="Loffler F."/>
        </authorList>
    </citation>
    <scope>NUCLEOTIDE SEQUENCE</scope>
</reference>
<organism evidence="3">
    <name type="scientific">bioreactor metagenome</name>
    <dbReference type="NCBI Taxonomy" id="1076179"/>
    <lineage>
        <taxon>unclassified sequences</taxon>
        <taxon>metagenomes</taxon>
        <taxon>ecological metagenomes</taxon>
    </lineage>
</organism>
<dbReference type="PANTHER" id="PTHR30108">
    <property type="entry name" value="3-OCTAPRENYL-4-HYDROXYBENZOATE CARBOXY-LYASE-RELATED"/>
    <property type="match status" value="1"/>
</dbReference>
<dbReference type="PANTHER" id="PTHR30108:SF17">
    <property type="entry name" value="FERULIC ACID DECARBOXYLASE 1"/>
    <property type="match status" value="1"/>
</dbReference>
<dbReference type="InterPro" id="IPR049381">
    <property type="entry name" value="UbiD-like_C"/>
</dbReference>
<dbReference type="AlphaFoldDB" id="A0A645D3B5"/>
<feature type="domain" description="3-octaprenyl-4-hydroxybenzoate carboxy-lyase-like C-terminal" evidence="2">
    <location>
        <begin position="2"/>
        <end position="111"/>
    </location>
</feature>
<dbReference type="Gene3D" id="3.40.1670.10">
    <property type="entry name" value="UbiD C-terminal domain-like"/>
    <property type="match status" value="1"/>
</dbReference>
<dbReference type="GO" id="GO:0005737">
    <property type="term" value="C:cytoplasm"/>
    <property type="evidence" value="ECO:0007669"/>
    <property type="project" value="TreeGrafter"/>
</dbReference>